<feature type="compositionally biased region" description="Low complexity" evidence="1">
    <location>
        <begin position="113"/>
        <end position="124"/>
    </location>
</feature>
<evidence type="ECO:0000256" key="1">
    <source>
        <dbReference type="SAM" id="MobiDB-lite"/>
    </source>
</evidence>
<protein>
    <submittedName>
        <fullName evidence="2">Uncharacterized protein</fullName>
    </submittedName>
</protein>
<feature type="compositionally biased region" description="Polar residues" evidence="1">
    <location>
        <begin position="34"/>
        <end position="45"/>
    </location>
</feature>
<feature type="region of interest" description="Disordered" evidence="1">
    <location>
        <begin position="1"/>
        <end position="56"/>
    </location>
</feature>
<feature type="compositionally biased region" description="Basic and acidic residues" evidence="1">
    <location>
        <begin position="46"/>
        <end position="56"/>
    </location>
</feature>
<keyword evidence="3" id="KW-1185">Reference proteome</keyword>
<comment type="caution">
    <text evidence="2">The sequence shown here is derived from an EMBL/GenBank/DDBJ whole genome shotgun (WGS) entry which is preliminary data.</text>
</comment>
<feature type="compositionally biased region" description="Basic and acidic residues" evidence="1">
    <location>
        <begin position="1"/>
        <end position="14"/>
    </location>
</feature>
<name>A0A5B7CI66_PORTR</name>
<sequence length="124" mass="14302">MPTKEEDTRGEKATIKKQQRQNLQQHNVWHYKHSTSQPPYNNTYNREGHSSKNDGMYDARTFINSINPGSYNEEFNRALKLNNLPPVILPDNPPSKKILNLTKDNQTITSQQSTKNTETSENTN</sequence>
<feature type="compositionally biased region" description="Polar residues" evidence="1">
    <location>
        <begin position="102"/>
        <end position="112"/>
    </location>
</feature>
<evidence type="ECO:0000313" key="3">
    <source>
        <dbReference type="Proteomes" id="UP000324222"/>
    </source>
</evidence>
<gene>
    <name evidence="2" type="ORF">E2C01_001799</name>
</gene>
<feature type="region of interest" description="Disordered" evidence="1">
    <location>
        <begin position="101"/>
        <end position="124"/>
    </location>
</feature>
<organism evidence="2 3">
    <name type="scientific">Portunus trituberculatus</name>
    <name type="common">Swimming crab</name>
    <name type="synonym">Neptunus trituberculatus</name>
    <dbReference type="NCBI Taxonomy" id="210409"/>
    <lineage>
        <taxon>Eukaryota</taxon>
        <taxon>Metazoa</taxon>
        <taxon>Ecdysozoa</taxon>
        <taxon>Arthropoda</taxon>
        <taxon>Crustacea</taxon>
        <taxon>Multicrustacea</taxon>
        <taxon>Malacostraca</taxon>
        <taxon>Eumalacostraca</taxon>
        <taxon>Eucarida</taxon>
        <taxon>Decapoda</taxon>
        <taxon>Pleocyemata</taxon>
        <taxon>Brachyura</taxon>
        <taxon>Eubrachyura</taxon>
        <taxon>Portunoidea</taxon>
        <taxon>Portunidae</taxon>
        <taxon>Portuninae</taxon>
        <taxon>Portunus</taxon>
    </lineage>
</organism>
<evidence type="ECO:0000313" key="2">
    <source>
        <dbReference type="EMBL" id="MPC09197.1"/>
    </source>
</evidence>
<dbReference type="Proteomes" id="UP000324222">
    <property type="component" value="Unassembled WGS sequence"/>
</dbReference>
<dbReference type="AlphaFoldDB" id="A0A5B7CI66"/>
<dbReference type="EMBL" id="VSRR010000059">
    <property type="protein sequence ID" value="MPC09197.1"/>
    <property type="molecule type" value="Genomic_DNA"/>
</dbReference>
<proteinExistence type="predicted"/>
<accession>A0A5B7CI66</accession>
<reference evidence="2 3" key="1">
    <citation type="submission" date="2019-05" db="EMBL/GenBank/DDBJ databases">
        <title>Another draft genome of Portunus trituberculatus and its Hox gene families provides insights of decapod evolution.</title>
        <authorList>
            <person name="Jeong J.-H."/>
            <person name="Song I."/>
            <person name="Kim S."/>
            <person name="Choi T."/>
            <person name="Kim D."/>
            <person name="Ryu S."/>
            <person name="Kim W."/>
        </authorList>
    </citation>
    <scope>NUCLEOTIDE SEQUENCE [LARGE SCALE GENOMIC DNA]</scope>
    <source>
        <tissue evidence="2">Muscle</tissue>
    </source>
</reference>